<sequence>MPTSMISARDITVVVSMSTGGLTDAIAVASALAVGSGGATVVASISAGDSGDATASAFADDPDGQSHGSNNIPLPQSSPMRPASGEISSSSVTEPTSVGNTSYSIAQLIINFYSKLRIIYFHCSTKDCISGSYWRKCSWVIDCAAGGWNIHARHRLRAERRQATPLEGDLFMSEKLCINHDQSHSSQATRLGPCSQVILPFPITSAELGHRTELATGGNGQSEVALLQDSNTEMRTTIGQLMGRMQYIEAQLESGDSVADIHNNAYKQSDIL</sequence>
<organism evidence="2 3">
    <name type="scientific">Gymnopus androsaceus JB14</name>
    <dbReference type="NCBI Taxonomy" id="1447944"/>
    <lineage>
        <taxon>Eukaryota</taxon>
        <taxon>Fungi</taxon>
        <taxon>Dikarya</taxon>
        <taxon>Basidiomycota</taxon>
        <taxon>Agaricomycotina</taxon>
        <taxon>Agaricomycetes</taxon>
        <taxon>Agaricomycetidae</taxon>
        <taxon>Agaricales</taxon>
        <taxon>Marasmiineae</taxon>
        <taxon>Omphalotaceae</taxon>
        <taxon>Gymnopus</taxon>
    </lineage>
</organism>
<feature type="compositionally biased region" description="Polar residues" evidence="1">
    <location>
        <begin position="86"/>
        <end position="98"/>
    </location>
</feature>
<evidence type="ECO:0000313" key="3">
    <source>
        <dbReference type="Proteomes" id="UP000799118"/>
    </source>
</evidence>
<keyword evidence="3" id="KW-1185">Reference proteome</keyword>
<feature type="region of interest" description="Disordered" evidence="1">
    <location>
        <begin position="54"/>
        <end position="98"/>
    </location>
</feature>
<gene>
    <name evidence="2" type="ORF">BT96DRAFT_1065267</name>
</gene>
<protein>
    <submittedName>
        <fullName evidence="2">Uncharacterized protein</fullName>
    </submittedName>
</protein>
<proteinExistence type="predicted"/>
<feature type="compositionally biased region" description="Polar residues" evidence="1">
    <location>
        <begin position="66"/>
        <end position="79"/>
    </location>
</feature>
<dbReference type="Proteomes" id="UP000799118">
    <property type="component" value="Unassembled WGS sequence"/>
</dbReference>
<evidence type="ECO:0000313" key="2">
    <source>
        <dbReference type="EMBL" id="KAE9390171.1"/>
    </source>
</evidence>
<accession>A0A6A4GWN6</accession>
<name>A0A6A4GWN6_9AGAR</name>
<dbReference type="EMBL" id="ML769667">
    <property type="protein sequence ID" value="KAE9390171.1"/>
    <property type="molecule type" value="Genomic_DNA"/>
</dbReference>
<evidence type="ECO:0000256" key="1">
    <source>
        <dbReference type="SAM" id="MobiDB-lite"/>
    </source>
</evidence>
<reference evidence="2" key="1">
    <citation type="journal article" date="2019" name="Environ. Microbiol.">
        <title>Fungal ecological strategies reflected in gene transcription - a case study of two litter decomposers.</title>
        <authorList>
            <person name="Barbi F."/>
            <person name="Kohler A."/>
            <person name="Barry K."/>
            <person name="Baskaran P."/>
            <person name="Daum C."/>
            <person name="Fauchery L."/>
            <person name="Ihrmark K."/>
            <person name="Kuo A."/>
            <person name="LaButti K."/>
            <person name="Lipzen A."/>
            <person name="Morin E."/>
            <person name="Grigoriev I.V."/>
            <person name="Henrissat B."/>
            <person name="Lindahl B."/>
            <person name="Martin F."/>
        </authorList>
    </citation>
    <scope>NUCLEOTIDE SEQUENCE</scope>
    <source>
        <strain evidence="2">JB14</strain>
    </source>
</reference>
<dbReference type="AlphaFoldDB" id="A0A6A4GWN6"/>